<dbReference type="Gene3D" id="3.30.70.20">
    <property type="match status" value="1"/>
</dbReference>
<evidence type="ECO:0000256" key="9">
    <source>
        <dbReference type="ARBA" id="ARBA00047365"/>
    </source>
</evidence>
<evidence type="ECO:0000256" key="8">
    <source>
        <dbReference type="ARBA" id="ARBA00023014"/>
    </source>
</evidence>
<reference evidence="12 13" key="1">
    <citation type="submission" date="2023-07" db="EMBL/GenBank/DDBJ databases">
        <title>Genomic Encyclopedia of Type Strains, Phase IV (KMG-IV): sequencing the most valuable type-strain genomes for metagenomic binning, comparative biology and taxonomic classification.</title>
        <authorList>
            <person name="Goeker M."/>
        </authorList>
    </citation>
    <scope>NUCLEOTIDE SEQUENCE [LARGE SCALE GENOMIC DNA]</scope>
    <source>
        <strain evidence="12 13">DSM 16980</strain>
    </source>
</reference>
<dbReference type="CDD" id="cd01335">
    <property type="entry name" value="Radical_SAM"/>
    <property type="match status" value="1"/>
</dbReference>
<dbReference type="EMBL" id="JAUSUE010000017">
    <property type="protein sequence ID" value="MDQ0204493.1"/>
    <property type="molecule type" value="Genomic_DNA"/>
</dbReference>
<dbReference type="SFLD" id="SFLDG01118">
    <property type="entry name" value="activating_enzymes__group_2"/>
    <property type="match status" value="1"/>
</dbReference>
<gene>
    <name evidence="12" type="ORF">J2S01_002221</name>
</gene>
<dbReference type="InterPro" id="IPR034457">
    <property type="entry name" value="Organic_radical-activating"/>
</dbReference>
<dbReference type="NCBIfam" id="TIGR02494">
    <property type="entry name" value="PFLE_PFLC"/>
    <property type="match status" value="1"/>
</dbReference>
<sequence>MDKKGMIFNIQQYSLHDGPGIRTIVFMKGCPLRCRWCCNPESQKTKPEISYDANKCLGKKICNECEKICDAGAIEFSDLHKAVIQRDKCSSCMKCVHECPAKAYKAEGHQYSIKEVLDIVEKDSIFYRHGNGGLTVSGGEPLMQGEFLIQLLRQAKKRRLTTAIETCGYADYPILKQAAKYLDAILFDIKSLDEQQHIAYTGKTNRKILQNFDNLCRDFPKLPKYARTPVIPGFNDSPDDLLAIKNYLANKPETVYEQLPYHRFGVAKYNALGRRYMMDE</sequence>
<comment type="similarity">
    <text evidence="2">Belongs to the organic radical-activating enzymes family.</text>
</comment>
<keyword evidence="8" id="KW-0411">Iron-sulfur</keyword>
<evidence type="ECO:0000256" key="3">
    <source>
        <dbReference type="ARBA" id="ARBA00022485"/>
    </source>
</evidence>
<dbReference type="InterPro" id="IPR040074">
    <property type="entry name" value="BssD/PflA/YjjW"/>
</dbReference>
<dbReference type="Pfam" id="PF13353">
    <property type="entry name" value="Fer4_12"/>
    <property type="match status" value="1"/>
</dbReference>
<dbReference type="SFLD" id="SFLDS00029">
    <property type="entry name" value="Radical_SAM"/>
    <property type="match status" value="1"/>
</dbReference>
<dbReference type="Pfam" id="PF04055">
    <property type="entry name" value="Radical_SAM"/>
    <property type="match status" value="1"/>
</dbReference>
<organism evidence="12 13">
    <name type="scientific">Pectinatus haikarae</name>
    <dbReference type="NCBI Taxonomy" id="349096"/>
    <lineage>
        <taxon>Bacteria</taxon>
        <taxon>Bacillati</taxon>
        <taxon>Bacillota</taxon>
        <taxon>Negativicutes</taxon>
        <taxon>Selenomonadales</taxon>
        <taxon>Selenomonadaceae</taxon>
        <taxon>Pectinatus</taxon>
    </lineage>
</organism>
<dbReference type="InterPro" id="IPR013785">
    <property type="entry name" value="Aldolase_TIM"/>
</dbReference>
<dbReference type="InterPro" id="IPR017900">
    <property type="entry name" value="4Fe4S_Fe_S_CS"/>
</dbReference>
<feature type="domain" description="4Fe-4S ferredoxin-type" evidence="10">
    <location>
        <begin position="47"/>
        <end position="79"/>
    </location>
</feature>
<dbReference type="Proteomes" id="UP001239167">
    <property type="component" value="Unassembled WGS sequence"/>
</dbReference>
<keyword evidence="7" id="KW-0408">Iron</keyword>
<keyword evidence="6 12" id="KW-0560">Oxidoreductase</keyword>
<dbReference type="PROSITE" id="PS00198">
    <property type="entry name" value="4FE4S_FER_1"/>
    <property type="match status" value="1"/>
</dbReference>
<dbReference type="GO" id="GO:0016829">
    <property type="term" value="F:lyase activity"/>
    <property type="evidence" value="ECO:0007669"/>
    <property type="project" value="UniProtKB-KW"/>
</dbReference>
<keyword evidence="5" id="KW-0479">Metal-binding</keyword>
<keyword evidence="12" id="KW-0670">Pyruvate</keyword>
<accession>A0ABT9YA26</accession>
<dbReference type="InterPro" id="IPR012839">
    <property type="entry name" value="Organic_radical_activase"/>
</dbReference>
<evidence type="ECO:0000256" key="5">
    <source>
        <dbReference type="ARBA" id="ARBA00022723"/>
    </source>
</evidence>
<dbReference type="PROSITE" id="PS51918">
    <property type="entry name" value="RADICAL_SAM"/>
    <property type="match status" value="1"/>
</dbReference>
<evidence type="ECO:0000313" key="12">
    <source>
        <dbReference type="EMBL" id="MDQ0204493.1"/>
    </source>
</evidence>
<dbReference type="SUPFAM" id="SSF54862">
    <property type="entry name" value="4Fe-4S ferredoxins"/>
    <property type="match status" value="1"/>
</dbReference>
<protein>
    <submittedName>
        <fullName evidence="12">Pyruvate formate lyase activating enzyme</fullName>
        <ecNumber evidence="12">1.97.1.4</ecNumber>
    </submittedName>
</protein>
<dbReference type="RefSeq" id="WP_196605514.1">
    <property type="nucleotide sequence ID" value="NZ_CP116940.1"/>
</dbReference>
<feature type="domain" description="4Fe-4S ferredoxin-type" evidence="10">
    <location>
        <begin position="80"/>
        <end position="109"/>
    </location>
</feature>
<keyword evidence="12" id="KW-0456">Lyase</keyword>
<comment type="catalytic activity">
    <reaction evidence="9">
        <text>glycyl-[protein] + reduced [flavodoxin] + S-adenosyl-L-methionine = glycin-2-yl radical-[protein] + semiquinone [flavodoxin] + 5'-deoxyadenosine + L-methionine + H(+)</text>
        <dbReference type="Rhea" id="RHEA:61976"/>
        <dbReference type="Rhea" id="RHEA-COMP:10622"/>
        <dbReference type="Rhea" id="RHEA-COMP:14480"/>
        <dbReference type="Rhea" id="RHEA-COMP:15993"/>
        <dbReference type="Rhea" id="RHEA-COMP:15994"/>
        <dbReference type="ChEBI" id="CHEBI:15378"/>
        <dbReference type="ChEBI" id="CHEBI:17319"/>
        <dbReference type="ChEBI" id="CHEBI:29947"/>
        <dbReference type="ChEBI" id="CHEBI:32722"/>
        <dbReference type="ChEBI" id="CHEBI:57618"/>
        <dbReference type="ChEBI" id="CHEBI:57844"/>
        <dbReference type="ChEBI" id="CHEBI:59789"/>
        <dbReference type="ChEBI" id="CHEBI:140311"/>
    </reaction>
</comment>
<dbReference type="PANTHER" id="PTHR30352:SF4">
    <property type="entry name" value="PYRUVATE FORMATE-LYASE 2-ACTIVATING ENZYME"/>
    <property type="match status" value="1"/>
</dbReference>
<dbReference type="InterPro" id="IPR001989">
    <property type="entry name" value="Radical_activat_CS"/>
</dbReference>
<dbReference type="PROSITE" id="PS01087">
    <property type="entry name" value="RADICAL_ACTIVATING"/>
    <property type="match status" value="1"/>
</dbReference>
<dbReference type="PANTHER" id="PTHR30352">
    <property type="entry name" value="PYRUVATE FORMATE-LYASE-ACTIVATING ENZYME"/>
    <property type="match status" value="1"/>
</dbReference>
<keyword evidence="13" id="KW-1185">Reference proteome</keyword>
<dbReference type="PROSITE" id="PS51379">
    <property type="entry name" value="4FE4S_FER_2"/>
    <property type="match status" value="2"/>
</dbReference>
<keyword evidence="3" id="KW-0004">4Fe-4S</keyword>
<evidence type="ECO:0000256" key="2">
    <source>
        <dbReference type="ARBA" id="ARBA00009777"/>
    </source>
</evidence>
<dbReference type="Gene3D" id="3.20.20.70">
    <property type="entry name" value="Aldolase class I"/>
    <property type="match status" value="1"/>
</dbReference>
<evidence type="ECO:0000259" key="10">
    <source>
        <dbReference type="PROSITE" id="PS51379"/>
    </source>
</evidence>
<dbReference type="PIRSF" id="PIRSF000371">
    <property type="entry name" value="PFL_act_enz"/>
    <property type="match status" value="1"/>
</dbReference>
<dbReference type="SUPFAM" id="SSF102114">
    <property type="entry name" value="Radical SAM enzymes"/>
    <property type="match status" value="1"/>
</dbReference>
<dbReference type="InterPro" id="IPR017896">
    <property type="entry name" value="4Fe4S_Fe-S-bd"/>
</dbReference>
<dbReference type="GO" id="GO:0043365">
    <property type="term" value="F:[formate-C-acetyltransferase]-activating enzyme activity"/>
    <property type="evidence" value="ECO:0007669"/>
    <property type="project" value="UniProtKB-EC"/>
</dbReference>
<dbReference type="InterPro" id="IPR058240">
    <property type="entry name" value="rSAM_sf"/>
</dbReference>
<evidence type="ECO:0000256" key="4">
    <source>
        <dbReference type="ARBA" id="ARBA00022691"/>
    </source>
</evidence>
<name>A0ABT9YA26_9FIRM</name>
<evidence type="ECO:0000259" key="11">
    <source>
        <dbReference type="PROSITE" id="PS51918"/>
    </source>
</evidence>
<feature type="domain" description="Radical SAM core" evidence="11">
    <location>
        <begin position="16"/>
        <end position="280"/>
    </location>
</feature>
<evidence type="ECO:0000313" key="13">
    <source>
        <dbReference type="Proteomes" id="UP001239167"/>
    </source>
</evidence>
<dbReference type="EC" id="1.97.1.4" evidence="12"/>
<dbReference type="SFLD" id="SFLDG01066">
    <property type="entry name" value="organic_radical-activating_enz"/>
    <property type="match status" value="1"/>
</dbReference>
<evidence type="ECO:0000256" key="1">
    <source>
        <dbReference type="ARBA" id="ARBA00001966"/>
    </source>
</evidence>
<evidence type="ECO:0000256" key="7">
    <source>
        <dbReference type="ARBA" id="ARBA00023004"/>
    </source>
</evidence>
<dbReference type="InterPro" id="IPR007197">
    <property type="entry name" value="rSAM"/>
</dbReference>
<keyword evidence="4" id="KW-0949">S-adenosyl-L-methionine</keyword>
<proteinExistence type="inferred from homology"/>
<comment type="caution">
    <text evidence="12">The sequence shown here is derived from an EMBL/GenBank/DDBJ whole genome shotgun (WGS) entry which is preliminary data.</text>
</comment>
<evidence type="ECO:0000256" key="6">
    <source>
        <dbReference type="ARBA" id="ARBA00023002"/>
    </source>
</evidence>
<comment type="cofactor">
    <cofactor evidence="1">
        <name>[4Fe-4S] cluster</name>
        <dbReference type="ChEBI" id="CHEBI:49883"/>
    </cofactor>
</comment>